<keyword evidence="2" id="KW-1185">Reference proteome</keyword>
<dbReference type="EMBL" id="QXFT01006758">
    <property type="protein sequence ID" value="KAE9268088.1"/>
    <property type="molecule type" value="Genomic_DNA"/>
</dbReference>
<dbReference type="PANTHER" id="PTHR34615:SF1">
    <property type="entry name" value="PX DOMAIN-CONTAINING PROTEIN"/>
    <property type="match status" value="1"/>
</dbReference>
<sequence>MEEDEEAAYAAALLGLVSIEEAFCLVSRVPDPRPALSLSGAFNFNALGDGDCRFSFRFWKCDVVRLHDALGLEAVYKLPSRVSVTGMEALCVVLRRLAYPAGSVVCWHWSVES</sequence>
<evidence type="ECO:0000313" key="2">
    <source>
        <dbReference type="Proteomes" id="UP000434957"/>
    </source>
</evidence>
<dbReference type="Proteomes" id="UP000434957">
    <property type="component" value="Unassembled WGS sequence"/>
</dbReference>
<organism evidence="1 2">
    <name type="scientific">Phytophthora rubi</name>
    <dbReference type="NCBI Taxonomy" id="129364"/>
    <lineage>
        <taxon>Eukaryota</taxon>
        <taxon>Sar</taxon>
        <taxon>Stramenopiles</taxon>
        <taxon>Oomycota</taxon>
        <taxon>Peronosporomycetes</taxon>
        <taxon>Peronosporales</taxon>
        <taxon>Peronosporaceae</taxon>
        <taxon>Phytophthora</taxon>
    </lineage>
</organism>
<dbReference type="PANTHER" id="PTHR34615">
    <property type="entry name" value="PX DOMAIN-CONTAINING PROTEIN"/>
    <property type="match status" value="1"/>
</dbReference>
<accession>A0A6A4B2Z9</accession>
<dbReference type="AlphaFoldDB" id="A0A6A4B2Z9"/>
<evidence type="ECO:0000313" key="1">
    <source>
        <dbReference type="EMBL" id="KAE9268088.1"/>
    </source>
</evidence>
<reference evidence="1 2" key="1">
    <citation type="submission" date="2018-08" db="EMBL/GenBank/DDBJ databases">
        <title>Genomic investigation of the strawberry pathogen Phytophthora fragariae indicates pathogenicity is determined by transcriptional variation in three key races.</title>
        <authorList>
            <person name="Adams T.M."/>
            <person name="Armitage A.D."/>
            <person name="Sobczyk M.K."/>
            <person name="Bates H.J."/>
            <person name="Dunwell J.M."/>
            <person name="Nellist C.F."/>
            <person name="Harrison R.J."/>
        </authorList>
    </citation>
    <scope>NUCLEOTIDE SEQUENCE [LARGE SCALE GENOMIC DNA]</scope>
    <source>
        <strain evidence="1 2">SCRP333</strain>
    </source>
</reference>
<gene>
    <name evidence="1" type="ORF">PR003_g31563</name>
</gene>
<comment type="caution">
    <text evidence="1">The sequence shown here is derived from an EMBL/GenBank/DDBJ whole genome shotgun (WGS) entry which is preliminary data.</text>
</comment>
<protein>
    <submittedName>
        <fullName evidence="1">Uncharacterized protein</fullName>
    </submittedName>
</protein>
<name>A0A6A4B2Z9_9STRA</name>
<proteinExistence type="predicted"/>